<dbReference type="AlphaFoldDB" id="A0A852YUY4"/>
<keyword evidence="2" id="KW-1185">Reference proteome</keyword>
<evidence type="ECO:0000313" key="1">
    <source>
        <dbReference type="EMBL" id="NYH78964.1"/>
    </source>
</evidence>
<dbReference type="EMBL" id="JACBYW010000003">
    <property type="protein sequence ID" value="NYH78964.1"/>
    <property type="molecule type" value="Genomic_DNA"/>
</dbReference>
<sequence length="30" mass="3281">MLRSAAEMYIAGKLIPDGLIEYAREADPGE</sequence>
<proteinExistence type="predicted"/>
<organism evidence="1 2">
    <name type="scientific">Actinopolyspora biskrensis</name>
    <dbReference type="NCBI Taxonomy" id="1470178"/>
    <lineage>
        <taxon>Bacteria</taxon>
        <taxon>Bacillati</taxon>
        <taxon>Actinomycetota</taxon>
        <taxon>Actinomycetes</taxon>
        <taxon>Actinopolysporales</taxon>
        <taxon>Actinopolysporaceae</taxon>
        <taxon>Actinopolyspora</taxon>
    </lineage>
</organism>
<dbReference type="Proteomes" id="UP000548304">
    <property type="component" value="Unassembled WGS sequence"/>
</dbReference>
<name>A0A852YUY4_9ACTN</name>
<accession>A0A852YUY4</accession>
<evidence type="ECO:0000313" key="2">
    <source>
        <dbReference type="Proteomes" id="UP000548304"/>
    </source>
</evidence>
<protein>
    <submittedName>
        <fullName evidence="1">Uncharacterized protein</fullName>
    </submittedName>
</protein>
<comment type="caution">
    <text evidence="1">The sequence shown here is derived from an EMBL/GenBank/DDBJ whole genome shotgun (WGS) entry which is preliminary data.</text>
</comment>
<gene>
    <name evidence="1" type="ORF">FHR84_002289</name>
</gene>
<reference evidence="1 2" key="1">
    <citation type="submission" date="2020-07" db="EMBL/GenBank/DDBJ databases">
        <title>Genomic Encyclopedia of Type Strains, Phase III (KMG-III): the genomes of soil and plant-associated and newly described type strains.</title>
        <authorList>
            <person name="Whitman W."/>
        </authorList>
    </citation>
    <scope>NUCLEOTIDE SEQUENCE [LARGE SCALE GENOMIC DNA]</scope>
    <source>
        <strain evidence="1 2">CECT 8576</strain>
    </source>
</reference>